<dbReference type="InterPro" id="IPR039426">
    <property type="entry name" value="TonB-dep_rcpt-like"/>
</dbReference>
<feature type="signal peptide" evidence="13">
    <location>
        <begin position="1"/>
        <end position="22"/>
    </location>
</feature>
<keyword evidence="17" id="KW-1185">Reference proteome</keyword>
<evidence type="ECO:0000256" key="4">
    <source>
        <dbReference type="ARBA" id="ARBA00022692"/>
    </source>
</evidence>
<dbReference type="NCBIfam" id="TIGR04057">
    <property type="entry name" value="SusC_RagA_signa"/>
    <property type="match status" value="1"/>
</dbReference>
<comment type="similarity">
    <text evidence="10 11">Belongs to the TonB-dependent receptor family.</text>
</comment>
<feature type="domain" description="TonB-dependent receptor plug" evidence="15">
    <location>
        <begin position="119"/>
        <end position="252"/>
    </location>
</feature>
<dbReference type="Pfam" id="PF07715">
    <property type="entry name" value="Plug"/>
    <property type="match status" value="1"/>
</dbReference>
<keyword evidence="3 10" id="KW-1134">Transmembrane beta strand</keyword>
<reference evidence="16 17" key="1">
    <citation type="submission" date="2021-03" db="EMBL/GenBank/DDBJ databases">
        <authorList>
            <person name="Kim M.K."/>
        </authorList>
    </citation>
    <scope>NUCLEOTIDE SEQUENCE [LARGE SCALE GENOMIC DNA]</scope>
    <source>
        <strain evidence="16 17">BT442</strain>
    </source>
</reference>
<name>A0ABS3QHP4_9BACT</name>
<dbReference type="InterPro" id="IPR008969">
    <property type="entry name" value="CarboxyPept-like_regulatory"/>
</dbReference>
<evidence type="ECO:0000256" key="3">
    <source>
        <dbReference type="ARBA" id="ARBA00022452"/>
    </source>
</evidence>
<dbReference type="Pfam" id="PF00593">
    <property type="entry name" value="TonB_dep_Rec_b-barrel"/>
    <property type="match status" value="1"/>
</dbReference>
<evidence type="ECO:0000313" key="17">
    <source>
        <dbReference type="Proteomes" id="UP000664369"/>
    </source>
</evidence>
<protein>
    <submittedName>
        <fullName evidence="16">SusC/RagA family TonB-linked outer membrane protein</fullName>
    </submittedName>
</protein>
<dbReference type="SUPFAM" id="SSF56935">
    <property type="entry name" value="Porins"/>
    <property type="match status" value="1"/>
</dbReference>
<keyword evidence="2 10" id="KW-0813">Transport</keyword>
<gene>
    <name evidence="16" type="ORF">J4E00_17040</name>
</gene>
<dbReference type="InterPro" id="IPR012910">
    <property type="entry name" value="Plug_dom"/>
</dbReference>
<evidence type="ECO:0000256" key="11">
    <source>
        <dbReference type="RuleBase" id="RU003357"/>
    </source>
</evidence>
<feature type="region of interest" description="Disordered" evidence="12">
    <location>
        <begin position="202"/>
        <end position="222"/>
    </location>
</feature>
<sequence>MKKTYWLLLLLLGVLLAPPGWAQALRTVSGTVTSGTDQSPLPGVTVLVKGTTTGSTSGADGRYSVQAAPGATLVFSFIGYTSQERAVGADGSVDVALKESTAALDEVIVTSLGIKQERRQVNYAAQQVSGEEIVDTRQPNIVNALQGKVAGVAITSSGGAPGEGASIVIRGGNSLDGDNQPLFVIDGVIMDNSSFAESTVPGGGSGFNGQLGRSSATTNRASDINPEDVASITVLKGPAASALYGLRAGNGAVIITTKKGSTGRTSITYRTQYSLDEVNRLPKLQGQYKQGTGGIFDPTVRTSWGPRFGANETVYDNLGNFFDTGKAFQNYLTMSGGTDKATFFLSASNLNQTGIVPNSSYDKTSVRLSGTAQLSAKLSASASANYINSGGERPFQGQGLFGNSLQPSGFFLSLLNWPRNDDARIFENPDGTRRRLLGASTAANDPDNPYFSAERNPQSDRTNRLISNVSLGYKPTTWLALSYILGNDFYQERTRSVRAVGTSQVGNQDGGLAETVNFNQVINSNLLATFTHKFSENVQGSLLLGNSLELNENKANDFIGTIFLNTTFISQNNTVNRNELQRYSTRSIIGNFARVNLDLFRQVTVELSGRYDQSSTLPRPDEGKIFGKGFGYGSAAVGWEFSRTLNLDTNPILSYGKLRASIAQVGKDTGPYRVVPALTNNNFIGGGLRNAFFGANPNLRPEQTRSYEVGLDLQFLKNRLRLDGAVYRQVTTDQLIAPRVSQATGFTFQYLNGGTVTNEGLELSLSGTPIKQANGLTWDIGANFFTNRNSSELPASLSIVAQADASVTDYVQGGAFPGLPISGIAGTDLVRAPNGQVLINANGYPSVNGAFTYLGNRAPDFTTQVTNTLTYKNATLTFLWDFRKGGKVYNGNAQYATRIGMSERTLDRSKNIVIDGVVAVTDPANGNVTYVPNTKAVEATQGYYRDILGAAGGMFVEDVSWARLRYVTLSYGLPKKWLGASGIVKGIELSVTGRNLLLFTNYTGTDPEVAAAGSGVRGGGSGGFDYGGVPATRGVDMAIRASF</sequence>
<evidence type="ECO:0000259" key="14">
    <source>
        <dbReference type="Pfam" id="PF00593"/>
    </source>
</evidence>
<proteinExistence type="inferred from homology"/>
<dbReference type="PANTHER" id="PTHR30069:SF53">
    <property type="entry name" value="COLICIN I RECEPTOR-RELATED"/>
    <property type="match status" value="1"/>
</dbReference>
<evidence type="ECO:0000256" key="1">
    <source>
        <dbReference type="ARBA" id="ARBA00004571"/>
    </source>
</evidence>
<keyword evidence="4 10" id="KW-0812">Transmembrane</keyword>
<evidence type="ECO:0000256" key="8">
    <source>
        <dbReference type="ARBA" id="ARBA00023136"/>
    </source>
</evidence>
<dbReference type="InterPro" id="IPR023996">
    <property type="entry name" value="TonB-dep_OMP_SusC/RagA"/>
</dbReference>
<evidence type="ECO:0000259" key="15">
    <source>
        <dbReference type="Pfam" id="PF07715"/>
    </source>
</evidence>
<evidence type="ECO:0000256" key="6">
    <source>
        <dbReference type="ARBA" id="ARBA00023065"/>
    </source>
</evidence>
<dbReference type="EMBL" id="JAGETZ010000008">
    <property type="protein sequence ID" value="MBO2010771.1"/>
    <property type="molecule type" value="Genomic_DNA"/>
</dbReference>
<organism evidence="16 17">
    <name type="scientific">Hymenobacter negativus</name>
    <dbReference type="NCBI Taxonomy" id="2795026"/>
    <lineage>
        <taxon>Bacteria</taxon>
        <taxon>Pseudomonadati</taxon>
        <taxon>Bacteroidota</taxon>
        <taxon>Cytophagia</taxon>
        <taxon>Cytophagales</taxon>
        <taxon>Hymenobacteraceae</taxon>
        <taxon>Hymenobacter</taxon>
    </lineage>
</organism>
<keyword evidence="6" id="KW-0406">Ion transport</keyword>
<feature type="chain" id="PRO_5045835354" evidence="13">
    <location>
        <begin position="23"/>
        <end position="1043"/>
    </location>
</feature>
<dbReference type="RefSeq" id="WP_208176400.1">
    <property type="nucleotide sequence ID" value="NZ_JAGETZ010000008.1"/>
</dbReference>
<evidence type="ECO:0000256" key="12">
    <source>
        <dbReference type="SAM" id="MobiDB-lite"/>
    </source>
</evidence>
<keyword evidence="5 13" id="KW-0732">Signal</keyword>
<keyword evidence="8 10" id="KW-0472">Membrane</keyword>
<dbReference type="SUPFAM" id="SSF49464">
    <property type="entry name" value="Carboxypeptidase regulatory domain-like"/>
    <property type="match status" value="1"/>
</dbReference>
<dbReference type="PROSITE" id="PS52016">
    <property type="entry name" value="TONB_DEPENDENT_REC_3"/>
    <property type="match status" value="1"/>
</dbReference>
<dbReference type="Proteomes" id="UP000664369">
    <property type="component" value="Unassembled WGS sequence"/>
</dbReference>
<evidence type="ECO:0000256" key="5">
    <source>
        <dbReference type="ARBA" id="ARBA00022729"/>
    </source>
</evidence>
<comment type="caution">
    <text evidence="16">The sequence shown here is derived from an EMBL/GenBank/DDBJ whole genome shotgun (WGS) entry which is preliminary data.</text>
</comment>
<feature type="region of interest" description="Disordered" evidence="12">
    <location>
        <begin position="439"/>
        <end position="458"/>
    </location>
</feature>
<dbReference type="PANTHER" id="PTHR30069">
    <property type="entry name" value="TONB-DEPENDENT OUTER MEMBRANE RECEPTOR"/>
    <property type="match status" value="1"/>
</dbReference>
<keyword evidence="7 11" id="KW-0798">TonB box</keyword>
<feature type="domain" description="TonB-dependent receptor-like beta-barrel" evidence="14">
    <location>
        <begin position="420"/>
        <end position="862"/>
    </location>
</feature>
<evidence type="ECO:0000256" key="10">
    <source>
        <dbReference type="PROSITE-ProRule" id="PRU01360"/>
    </source>
</evidence>
<evidence type="ECO:0000313" key="16">
    <source>
        <dbReference type="EMBL" id="MBO2010771.1"/>
    </source>
</evidence>
<dbReference type="Gene3D" id="2.170.130.10">
    <property type="entry name" value="TonB-dependent receptor, plug domain"/>
    <property type="match status" value="1"/>
</dbReference>
<evidence type="ECO:0000256" key="2">
    <source>
        <dbReference type="ARBA" id="ARBA00022448"/>
    </source>
</evidence>
<dbReference type="InterPro" id="IPR036942">
    <property type="entry name" value="Beta-barrel_TonB_sf"/>
</dbReference>
<dbReference type="InterPro" id="IPR023997">
    <property type="entry name" value="TonB-dep_OMP_SusC/RagA_CS"/>
</dbReference>
<comment type="subcellular location">
    <subcellularLocation>
        <location evidence="1 10">Cell outer membrane</location>
        <topology evidence="1 10">Multi-pass membrane protein</topology>
    </subcellularLocation>
</comment>
<dbReference type="Gene3D" id="2.40.170.20">
    <property type="entry name" value="TonB-dependent receptor, beta-barrel domain"/>
    <property type="match status" value="1"/>
</dbReference>
<dbReference type="InterPro" id="IPR000531">
    <property type="entry name" value="Beta-barrel_TonB"/>
</dbReference>
<dbReference type="NCBIfam" id="TIGR04056">
    <property type="entry name" value="OMP_RagA_SusC"/>
    <property type="match status" value="1"/>
</dbReference>
<evidence type="ECO:0000256" key="9">
    <source>
        <dbReference type="ARBA" id="ARBA00023237"/>
    </source>
</evidence>
<accession>A0ABS3QHP4</accession>
<dbReference type="Gene3D" id="2.60.40.1120">
    <property type="entry name" value="Carboxypeptidase-like, regulatory domain"/>
    <property type="match status" value="1"/>
</dbReference>
<evidence type="ECO:0000256" key="7">
    <source>
        <dbReference type="ARBA" id="ARBA00023077"/>
    </source>
</evidence>
<feature type="compositionally biased region" description="Polar residues" evidence="12">
    <location>
        <begin position="211"/>
        <end position="222"/>
    </location>
</feature>
<evidence type="ECO:0000256" key="13">
    <source>
        <dbReference type="SAM" id="SignalP"/>
    </source>
</evidence>
<dbReference type="Pfam" id="PF13715">
    <property type="entry name" value="CarbopepD_reg_2"/>
    <property type="match status" value="1"/>
</dbReference>
<dbReference type="InterPro" id="IPR037066">
    <property type="entry name" value="Plug_dom_sf"/>
</dbReference>
<keyword evidence="9 10" id="KW-0998">Cell outer membrane</keyword>